<reference evidence="1 2" key="1">
    <citation type="journal article" date="2017" name="Sci. Rep.">
        <title>Characterization and diversity of phages infecting Aeromonas salmonicida subsp. salmonicida.</title>
        <authorList>
            <person name="Vincent A.T."/>
            <person name="Paquet V.E."/>
            <person name="Bernatchez A."/>
            <person name="Tremblay D.M."/>
            <person name="Moineau S."/>
            <person name="Charette S.J."/>
        </authorList>
    </citation>
    <scope>NUCLEOTIDE SEQUENCE [LARGE SCALE GENOMIC DNA]</scope>
</reference>
<organism evidence="1 2">
    <name type="scientific">Aeromonas phage 65.2</name>
    <dbReference type="NCBI Taxonomy" id="1932896"/>
    <lineage>
        <taxon>Viruses</taxon>
        <taxon>Duplodnaviria</taxon>
        <taxon>Heunggongvirae</taxon>
        <taxon>Uroviricota</taxon>
        <taxon>Caudoviricetes</taxon>
        <taxon>Pantevenvirales</taxon>
        <taxon>Straboviridae</taxon>
        <taxon>Emmerichvirinae</taxon>
        <taxon>Ishigurovirus</taxon>
        <taxon>Ishigurovirus osborne</taxon>
    </lineage>
</organism>
<accession>A0A219YD98</accession>
<evidence type="ECO:0000313" key="1">
    <source>
        <dbReference type="EMBL" id="APU01683.1"/>
    </source>
</evidence>
<proteinExistence type="predicted"/>
<evidence type="ECO:0000313" key="2">
    <source>
        <dbReference type="Proteomes" id="UP000225215"/>
    </source>
</evidence>
<dbReference type="EMBL" id="KY290955">
    <property type="protein sequence ID" value="APU01683.1"/>
    <property type="molecule type" value="Genomic_DNA"/>
</dbReference>
<name>A0A219YD98_9CAUD</name>
<protein>
    <submittedName>
        <fullName evidence="1">Uncharacterized protein</fullName>
    </submittedName>
</protein>
<dbReference type="Proteomes" id="UP000225215">
    <property type="component" value="Segment"/>
</dbReference>
<sequence>MKFVQFAKEIELKGIKIIIPMFPDETGFKITIDQNGFICIWQSAYEFKLEAKYGNWNLSDCDDINVDRWYVGKLIDLDEDFDYKKEIYEF</sequence>